<accession>A0ABV4VRW4</accession>
<evidence type="ECO:0000313" key="2">
    <source>
        <dbReference type="EMBL" id="MFB2651855.1"/>
    </source>
</evidence>
<dbReference type="Pfam" id="PF00535">
    <property type="entry name" value="Glycos_transf_2"/>
    <property type="match status" value="1"/>
</dbReference>
<dbReference type="PANTHER" id="PTHR22916:SF3">
    <property type="entry name" value="UDP-GLCNAC:BETAGAL BETA-1,3-N-ACETYLGLUCOSAMINYLTRANSFERASE-LIKE PROTEIN 1"/>
    <property type="match status" value="1"/>
</dbReference>
<organism evidence="2 3">
    <name type="scientific">Shewanella seohaensis</name>
    <dbReference type="NCBI Taxonomy" id="755175"/>
    <lineage>
        <taxon>Bacteria</taxon>
        <taxon>Pseudomonadati</taxon>
        <taxon>Pseudomonadota</taxon>
        <taxon>Gammaproteobacteria</taxon>
        <taxon>Alteromonadales</taxon>
        <taxon>Shewanellaceae</taxon>
        <taxon>Shewanella</taxon>
    </lineage>
</organism>
<proteinExistence type="predicted"/>
<gene>
    <name evidence="2" type="ORF">ACE02L_03795</name>
</gene>
<dbReference type="InterPro" id="IPR001173">
    <property type="entry name" value="Glyco_trans_2-like"/>
</dbReference>
<dbReference type="InterPro" id="IPR029044">
    <property type="entry name" value="Nucleotide-diphossugar_trans"/>
</dbReference>
<protein>
    <submittedName>
        <fullName evidence="2">Glycosyltransferase family 2 protein</fullName>
    </submittedName>
</protein>
<evidence type="ECO:0000313" key="3">
    <source>
        <dbReference type="Proteomes" id="UP001576726"/>
    </source>
</evidence>
<name>A0ABV4VRW4_9GAMM</name>
<dbReference type="PANTHER" id="PTHR22916">
    <property type="entry name" value="GLYCOSYLTRANSFERASE"/>
    <property type="match status" value="1"/>
</dbReference>
<feature type="domain" description="Glycosyltransferase 2-like" evidence="1">
    <location>
        <begin position="14"/>
        <end position="186"/>
    </location>
</feature>
<sequence>MTVQYSLHEEPLISIVVPFYNSNGKIHVFLENIIKQDVNNVEIIFVDDGSSDNTSAIIEHFFSDRYNIVNYKIIKKNNGGVSSARNLGLSISTGKYIMFVDSDDALMLDALSAIKSVISNETSTTFIFEYKKISESEIYSINDFRVELQKRYSSSKDFFNENYLQGDLIRKISMCSCLYHRKFLMEHGLKFDESFHYGEDQQFLLLNVNLSDSISIYSSPILAYVDYSTSATGIFSHRWFDSVLMFKTLGDMPLFKSQSSAINYRVNLELLSISNKYIANNNVLASRNFISSKIKSQRMSSSDLKFILLFRFTFVYVLLYKMYRALK</sequence>
<dbReference type="Proteomes" id="UP001576726">
    <property type="component" value="Unassembled WGS sequence"/>
</dbReference>
<dbReference type="CDD" id="cd00761">
    <property type="entry name" value="Glyco_tranf_GTA_type"/>
    <property type="match status" value="1"/>
</dbReference>
<keyword evidence="3" id="KW-1185">Reference proteome</keyword>
<comment type="caution">
    <text evidence="2">The sequence shown here is derived from an EMBL/GenBank/DDBJ whole genome shotgun (WGS) entry which is preliminary data.</text>
</comment>
<dbReference type="SUPFAM" id="SSF53448">
    <property type="entry name" value="Nucleotide-diphospho-sugar transferases"/>
    <property type="match status" value="1"/>
</dbReference>
<evidence type="ECO:0000259" key="1">
    <source>
        <dbReference type="Pfam" id="PF00535"/>
    </source>
</evidence>
<dbReference type="Gene3D" id="3.90.550.10">
    <property type="entry name" value="Spore Coat Polysaccharide Biosynthesis Protein SpsA, Chain A"/>
    <property type="match status" value="1"/>
</dbReference>
<dbReference type="RefSeq" id="WP_374918438.1">
    <property type="nucleotide sequence ID" value="NZ_JBHFGJ010000001.1"/>
</dbReference>
<dbReference type="EMBL" id="JBHFGJ010000001">
    <property type="protein sequence ID" value="MFB2651855.1"/>
    <property type="molecule type" value="Genomic_DNA"/>
</dbReference>
<reference evidence="2 3" key="1">
    <citation type="submission" date="2024-09" db="EMBL/GenBank/DDBJ databases">
        <authorList>
            <person name="Zhang Y."/>
        </authorList>
    </citation>
    <scope>NUCLEOTIDE SEQUENCE [LARGE SCALE GENOMIC DNA]</scope>
    <source>
        <strain evidence="2 3">SH314</strain>
    </source>
</reference>